<dbReference type="GO" id="GO:0005783">
    <property type="term" value="C:endoplasmic reticulum"/>
    <property type="evidence" value="ECO:0007669"/>
    <property type="project" value="UniProtKB-SubCell"/>
</dbReference>
<dbReference type="EMBL" id="PKSG01000679">
    <property type="protein sequence ID" value="POR33551.1"/>
    <property type="molecule type" value="Genomic_DNA"/>
</dbReference>
<dbReference type="Gene3D" id="3.40.50.300">
    <property type="entry name" value="P-loop containing nucleotide triphosphate hydrolases"/>
    <property type="match status" value="1"/>
</dbReference>
<reference evidence="7 8" key="1">
    <citation type="submission" date="2018-01" db="EMBL/GenBank/DDBJ databases">
        <title>Harnessing the power of phylogenomics to disentangle the directionality and signatures of interkingdom host jumping in the parasitic fungal genus Tolypocladium.</title>
        <authorList>
            <person name="Quandt C.A."/>
            <person name="Patterson W."/>
            <person name="Spatafora J.W."/>
        </authorList>
    </citation>
    <scope>NUCLEOTIDE SEQUENCE [LARGE SCALE GENOMIC DNA]</scope>
    <source>
        <strain evidence="7 8">NRBC 100945</strain>
    </source>
</reference>
<organism evidence="7 8">
    <name type="scientific">Tolypocladium paradoxum</name>
    <dbReference type="NCBI Taxonomy" id="94208"/>
    <lineage>
        <taxon>Eukaryota</taxon>
        <taxon>Fungi</taxon>
        <taxon>Dikarya</taxon>
        <taxon>Ascomycota</taxon>
        <taxon>Pezizomycotina</taxon>
        <taxon>Sordariomycetes</taxon>
        <taxon>Hypocreomycetidae</taxon>
        <taxon>Hypocreales</taxon>
        <taxon>Ophiocordycipitaceae</taxon>
        <taxon>Tolypocladium</taxon>
    </lineage>
</organism>
<dbReference type="STRING" id="94208.A0A2S4KTM7"/>
<dbReference type="GO" id="GO:0005739">
    <property type="term" value="C:mitochondrion"/>
    <property type="evidence" value="ECO:0007669"/>
    <property type="project" value="UniProtKB-SubCell"/>
</dbReference>
<dbReference type="SUPFAM" id="SSF52540">
    <property type="entry name" value="P-loop containing nucleoside triphosphate hydrolases"/>
    <property type="match status" value="1"/>
</dbReference>
<dbReference type="PANTHER" id="PTHR48182">
    <property type="entry name" value="PROTEIN SERAC1"/>
    <property type="match status" value="1"/>
</dbReference>
<dbReference type="Proteomes" id="UP000237481">
    <property type="component" value="Unassembled WGS sequence"/>
</dbReference>
<evidence type="ECO:0008006" key="9">
    <source>
        <dbReference type="Google" id="ProtNLM"/>
    </source>
</evidence>
<evidence type="ECO:0000256" key="3">
    <source>
        <dbReference type="ARBA" id="ARBA00004370"/>
    </source>
</evidence>
<evidence type="ECO:0000256" key="5">
    <source>
        <dbReference type="ARBA" id="ARBA00023128"/>
    </source>
</evidence>
<dbReference type="InterPro" id="IPR027417">
    <property type="entry name" value="P-loop_NTPase"/>
</dbReference>
<keyword evidence="4" id="KW-0256">Endoplasmic reticulum</keyword>
<dbReference type="InterPro" id="IPR052374">
    <property type="entry name" value="SERAC1"/>
</dbReference>
<dbReference type="PANTHER" id="PTHR48182:SF2">
    <property type="entry name" value="PROTEIN SERAC1"/>
    <property type="match status" value="1"/>
</dbReference>
<protein>
    <recommendedName>
        <fullName evidence="9">NB-ARC domain-containing protein</fullName>
    </recommendedName>
</protein>
<gene>
    <name evidence="7" type="ORF">TPAR_06245</name>
</gene>
<dbReference type="GO" id="GO:0016020">
    <property type="term" value="C:membrane"/>
    <property type="evidence" value="ECO:0007669"/>
    <property type="project" value="UniProtKB-SubCell"/>
</dbReference>
<dbReference type="PROSITE" id="PS51257">
    <property type="entry name" value="PROKAR_LIPOPROTEIN"/>
    <property type="match status" value="1"/>
</dbReference>
<evidence type="ECO:0000256" key="6">
    <source>
        <dbReference type="ARBA" id="ARBA00023136"/>
    </source>
</evidence>
<proteinExistence type="predicted"/>
<keyword evidence="8" id="KW-1185">Reference proteome</keyword>
<accession>A0A2S4KTM7</accession>
<evidence type="ECO:0000313" key="7">
    <source>
        <dbReference type="EMBL" id="POR33551.1"/>
    </source>
</evidence>
<keyword evidence="5" id="KW-0496">Mitochondrion</keyword>
<name>A0A2S4KTM7_9HYPO</name>
<sequence length="279" mass="31325">MIEHPVKRARAESSSLHTALGVSCAKKEAILLSRNNPEPHLRNVFSCVLGVMFMGTLHRGSWMAKWASIPASVFGFVRPTNKSILATLQTDNQLLQSIQTHFLSMVWELRENGRRLEVACFLEELPLSRKVGEVVSRECATLEGYPSASIHANHRDMVKFDSEDNIGFVRLLGELRRWGRVPTSAPAGERVPDTFAHHAALPYYHIPFPKNNRFVGRQSTMETLKRMLFLQQDCRKASLFGLGGAGKTQVALYLAYWAKEHQTDCSVLWVAALSDESFG</sequence>
<comment type="caution">
    <text evidence="7">The sequence shown here is derived from an EMBL/GenBank/DDBJ whole genome shotgun (WGS) entry which is preliminary data.</text>
</comment>
<evidence type="ECO:0000256" key="4">
    <source>
        <dbReference type="ARBA" id="ARBA00022824"/>
    </source>
</evidence>
<evidence type="ECO:0000256" key="2">
    <source>
        <dbReference type="ARBA" id="ARBA00004240"/>
    </source>
</evidence>
<evidence type="ECO:0000313" key="8">
    <source>
        <dbReference type="Proteomes" id="UP000237481"/>
    </source>
</evidence>
<keyword evidence="6" id="KW-0472">Membrane</keyword>
<evidence type="ECO:0000256" key="1">
    <source>
        <dbReference type="ARBA" id="ARBA00004173"/>
    </source>
</evidence>
<dbReference type="OrthoDB" id="4924133at2759"/>
<comment type="subcellular location">
    <subcellularLocation>
        <location evidence="2">Endoplasmic reticulum</location>
    </subcellularLocation>
    <subcellularLocation>
        <location evidence="3">Membrane</location>
    </subcellularLocation>
    <subcellularLocation>
        <location evidence="1">Mitochondrion</location>
    </subcellularLocation>
</comment>
<dbReference type="AlphaFoldDB" id="A0A2S4KTM7"/>